<dbReference type="InterPro" id="IPR001613">
    <property type="entry name" value="Flavin_amine_oxidase"/>
</dbReference>
<reference evidence="7 8" key="1">
    <citation type="journal article" date="2009" name="Stand. Genomic Sci.">
        <title>Complete genome sequence of Pirellula staleyi type strain (ATCC 27377).</title>
        <authorList>
            <person name="Clum A."/>
            <person name="Tindall B.J."/>
            <person name="Sikorski J."/>
            <person name="Ivanova N."/>
            <person name="Mavrommatis K."/>
            <person name="Lucas S."/>
            <person name="Glavina del Rio T."/>
            <person name="Nolan M."/>
            <person name="Chen F."/>
            <person name="Tice H."/>
            <person name="Pitluck S."/>
            <person name="Cheng J.F."/>
            <person name="Chertkov O."/>
            <person name="Brettin T."/>
            <person name="Han C."/>
            <person name="Detter J.C."/>
            <person name="Kuske C."/>
            <person name="Bruce D."/>
            <person name="Goodwin L."/>
            <person name="Ovchinikova G."/>
            <person name="Pati A."/>
            <person name="Mikhailova N."/>
            <person name="Chen A."/>
            <person name="Palaniappan K."/>
            <person name="Land M."/>
            <person name="Hauser L."/>
            <person name="Chang Y.J."/>
            <person name="Jeffries C.D."/>
            <person name="Chain P."/>
            <person name="Rohde M."/>
            <person name="Goker M."/>
            <person name="Bristow J."/>
            <person name="Eisen J.A."/>
            <person name="Markowitz V."/>
            <person name="Hugenholtz P."/>
            <person name="Kyrpides N.C."/>
            <person name="Klenk H.P."/>
            <person name="Lapidus A."/>
        </authorList>
    </citation>
    <scope>NUCLEOTIDE SEQUENCE [LARGE SCALE GENOMIC DNA]</scope>
    <source>
        <strain evidence="8">ATCC 27377 / DSM 6068 / ICPB 4128</strain>
    </source>
</reference>
<dbReference type="Pfam" id="PF01266">
    <property type="entry name" value="DAO"/>
    <property type="match status" value="1"/>
</dbReference>
<keyword evidence="3" id="KW-0274">FAD</keyword>
<dbReference type="Gene3D" id="3.50.50.60">
    <property type="entry name" value="FAD/NAD(P)-binding domain"/>
    <property type="match status" value="1"/>
</dbReference>
<dbReference type="Gene3D" id="3.30.9.10">
    <property type="entry name" value="D-Amino Acid Oxidase, subunit A, domain 2"/>
    <property type="match status" value="1"/>
</dbReference>
<dbReference type="OrthoDB" id="9801699at2"/>
<keyword evidence="8" id="KW-1185">Reference proteome</keyword>
<dbReference type="PRINTS" id="PR00757">
    <property type="entry name" value="AMINEOXDASEF"/>
</dbReference>
<keyword evidence="2" id="KW-0285">Flavoprotein</keyword>
<dbReference type="STRING" id="530564.Psta_2650"/>
<evidence type="ECO:0000256" key="4">
    <source>
        <dbReference type="ARBA" id="ARBA00023002"/>
    </source>
</evidence>
<dbReference type="SUPFAM" id="SSF51905">
    <property type="entry name" value="FAD/NAD(P)-binding domain"/>
    <property type="match status" value="1"/>
</dbReference>
<comment type="cofactor">
    <cofactor evidence="1">
        <name>FAD</name>
        <dbReference type="ChEBI" id="CHEBI:57692"/>
    </cofactor>
</comment>
<evidence type="ECO:0000259" key="6">
    <source>
        <dbReference type="Pfam" id="PF01266"/>
    </source>
</evidence>
<dbReference type="GO" id="GO:0005737">
    <property type="term" value="C:cytoplasm"/>
    <property type="evidence" value="ECO:0007669"/>
    <property type="project" value="TreeGrafter"/>
</dbReference>
<dbReference type="GO" id="GO:0047545">
    <property type="term" value="F:(S)-2-hydroxyglutarate dehydrogenase activity"/>
    <property type="evidence" value="ECO:0007669"/>
    <property type="project" value="TreeGrafter"/>
</dbReference>
<evidence type="ECO:0000256" key="3">
    <source>
        <dbReference type="ARBA" id="ARBA00022827"/>
    </source>
</evidence>
<dbReference type="AlphaFoldDB" id="D2R6L9"/>
<feature type="domain" description="FAD dependent oxidoreductase" evidence="6">
    <location>
        <begin position="18"/>
        <end position="405"/>
    </location>
</feature>
<proteinExistence type="inferred from homology"/>
<dbReference type="HOGENOM" id="CLU_024775_0_1_0"/>
<dbReference type="PANTHER" id="PTHR43104">
    <property type="entry name" value="L-2-HYDROXYGLUTARATE DEHYDROGENASE, MITOCHONDRIAL"/>
    <property type="match status" value="1"/>
</dbReference>
<dbReference type="EMBL" id="CP001848">
    <property type="protein sequence ID" value="ADB17319.1"/>
    <property type="molecule type" value="Genomic_DNA"/>
</dbReference>
<sequence length="411" mass="44607">MTSHPVSSVHSSSVSRCDVVVVGGGIVGLATAWQLQNRHPDKRVIVLEKEASVAFHQTGRNSGVIHSGIYYKPGSLKATNCRIGKRLLETFCAEHGVAYEICGKVIVATSDEERPRLAKILERGTQNGVRCEMITAARLREIEPHVAGVAAIHVPETGIVDYRGVCEKLTTLIKQRGGDVILRAQVTDIRTSAGEVTVQSTAGDFRSQKLVGCAGLQSDRIARAAGEKPSAKIVPFRGEYFELTPAAEHLVKGLIYPVPDPSFPFLGVHFTRMIQGGVECGPNAVLAFAREGYRMLDINLADLAETLTYGGFLRLATKHWRMGAGEFWRSLSKRAFVRALSRLVPEIREQHLHVAPAGVRAQAVAPDGMIVDDFVIQRSGRMVHVLNAPSPAATAALQIGQQVVDELEKTD</sequence>
<evidence type="ECO:0000256" key="5">
    <source>
        <dbReference type="ARBA" id="ARBA00037941"/>
    </source>
</evidence>
<dbReference type="KEGG" id="psl:Psta_2650"/>
<evidence type="ECO:0000256" key="1">
    <source>
        <dbReference type="ARBA" id="ARBA00001974"/>
    </source>
</evidence>
<evidence type="ECO:0000256" key="2">
    <source>
        <dbReference type="ARBA" id="ARBA00022630"/>
    </source>
</evidence>
<dbReference type="InterPro" id="IPR036188">
    <property type="entry name" value="FAD/NAD-bd_sf"/>
</dbReference>
<accession>D2R6L9</accession>
<dbReference type="NCBIfam" id="NF008726">
    <property type="entry name" value="PRK11728.1"/>
    <property type="match status" value="1"/>
</dbReference>
<keyword evidence="4" id="KW-0560">Oxidoreductase</keyword>
<dbReference type="PANTHER" id="PTHR43104:SF2">
    <property type="entry name" value="L-2-HYDROXYGLUTARATE DEHYDROGENASE, MITOCHONDRIAL"/>
    <property type="match status" value="1"/>
</dbReference>
<comment type="similarity">
    <text evidence="5">Belongs to the L2HGDH family.</text>
</comment>
<dbReference type="eggNOG" id="COG0579">
    <property type="taxonomic scope" value="Bacteria"/>
</dbReference>
<name>D2R6L9_PIRSD</name>
<gene>
    <name evidence="7" type="ordered locus">Psta_2650</name>
</gene>
<dbReference type="Proteomes" id="UP000001887">
    <property type="component" value="Chromosome"/>
</dbReference>
<organism evidence="7 8">
    <name type="scientific">Pirellula staleyi (strain ATCC 27377 / DSM 6068 / ICPB 4128)</name>
    <name type="common">Pirella staleyi</name>
    <dbReference type="NCBI Taxonomy" id="530564"/>
    <lineage>
        <taxon>Bacteria</taxon>
        <taxon>Pseudomonadati</taxon>
        <taxon>Planctomycetota</taxon>
        <taxon>Planctomycetia</taxon>
        <taxon>Pirellulales</taxon>
        <taxon>Pirellulaceae</taxon>
        <taxon>Pirellula</taxon>
    </lineage>
</organism>
<dbReference type="InterPro" id="IPR006076">
    <property type="entry name" value="FAD-dep_OxRdtase"/>
</dbReference>
<protein>
    <submittedName>
        <fullName evidence="7">FAD dependent oxidoreductase</fullName>
    </submittedName>
</protein>
<evidence type="ECO:0000313" key="8">
    <source>
        <dbReference type="Proteomes" id="UP000001887"/>
    </source>
</evidence>
<evidence type="ECO:0000313" key="7">
    <source>
        <dbReference type="EMBL" id="ADB17319.1"/>
    </source>
</evidence>